<name>A0A0E0N141_ORYRU</name>
<dbReference type="Gramene" id="ORUFI01G30350.1">
    <property type="protein sequence ID" value="ORUFI01G30350.1"/>
    <property type="gene ID" value="ORUFI01G30350"/>
</dbReference>
<dbReference type="EnsemblPlants" id="ORUFI01G30350.1">
    <property type="protein sequence ID" value="ORUFI01G30350.1"/>
    <property type="gene ID" value="ORUFI01G30350"/>
</dbReference>
<dbReference type="Proteomes" id="UP000008022">
    <property type="component" value="Unassembled WGS sequence"/>
</dbReference>
<reference evidence="2" key="1">
    <citation type="submission" date="2013-06" db="EMBL/GenBank/DDBJ databases">
        <authorList>
            <person name="Zhao Q."/>
        </authorList>
    </citation>
    <scope>NUCLEOTIDE SEQUENCE</scope>
    <source>
        <strain evidence="2">cv. W1943</strain>
    </source>
</reference>
<evidence type="ECO:0000313" key="2">
    <source>
        <dbReference type="Proteomes" id="UP000008022"/>
    </source>
</evidence>
<organism evidence="1 2">
    <name type="scientific">Oryza rufipogon</name>
    <name type="common">Brownbeard rice</name>
    <name type="synonym">Asian wild rice</name>
    <dbReference type="NCBI Taxonomy" id="4529"/>
    <lineage>
        <taxon>Eukaryota</taxon>
        <taxon>Viridiplantae</taxon>
        <taxon>Streptophyta</taxon>
        <taxon>Embryophyta</taxon>
        <taxon>Tracheophyta</taxon>
        <taxon>Spermatophyta</taxon>
        <taxon>Magnoliopsida</taxon>
        <taxon>Liliopsida</taxon>
        <taxon>Poales</taxon>
        <taxon>Poaceae</taxon>
        <taxon>BOP clade</taxon>
        <taxon>Oryzoideae</taxon>
        <taxon>Oryzeae</taxon>
        <taxon>Oryzinae</taxon>
        <taxon>Oryza</taxon>
    </lineage>
</organism>
<keyword evidence="2" id="KW-1185">Reference proteome</keyword>
<proteinExistence type="predicted"/>
<accession>A0A0E0N141</accession>
<evidence type="ECO:0000313" key="1">
    <source>
        <dbReference type="EnsemblPlants" id="ORUFI01G30350.1"/>
    </source>
</evidence>
<sequence length="88" mass="9987">MAVCLAGQRHARTGLGGRRHADADKTRPPSSSTAGFCRCEDVGKFLVEVEEYPFFLCYRPLCITAWRRPLVFQRMMPNAMLAWLHCPS</sequence>
<dbReference type="AlphaFoldDB" id="A0A0E0N141"/>
<reference evidence="1" key="2">
    <citation type="submission" date="2015-06" db="UniProtKB">
        <authorList>
            <consortium name="EnsemblPlants"/>
        </authorList>
    </citation>
    <scope>IDENTIFICATION</scope>
</reference>
<protein>
    <submittedName>
        <fullName evidence="1">Uncharacterized protein</fullName>
    </submittedName>
</protein>
<dbReference type="HOGENOM" id="CLU_2472957_0_0_1"/>